<name>A1ZK74_MICM2</name>
<organism evidence="1 2">
    <name type="scientific">Microscilla marina ATCC 23134</name>
    <dbReference type="NCBI Taxonomy" id="313606"/>
    <lineage>
        <taxon>Bacteria</taxon>
        <taxon>Pseudomonadati</taxon>
        <taxon>Bacteroidota</taxon>
        <taxon>Cytophagia</taxon>
        <taxon>Cytophagales</taxon>
        <taxon>Microscillaceae</taxon>
        <taxon>Microscilla</taxon>
    </lineage>
</organism>
<accession>A1ZK74</accession>
<sequence>MAYFKHFFTGFKDKYAHKFKALALRYESWGKVDYQCNILLSLSCF</sequence>
<keyword evidence="2" id="KW-1185">Reference proteome</keyword>
<dbReference type="Proteomes" id="UP000004095">
    <property type="component" value="Unassembled WGS sequence"/>
</dbReference>
<gene>
    <name evidence="1" type="ORF">M23134_02291</name>
</gene>
<reference evidence="1 2" key="1">
    <citation type="submission" date="2007-01" db="EMBL/GenBank/DDBJ databases">
        <authorList>
            <person name="Haygood M."/>
            <person name="Podell S."/>
            <person name="Anderson C."/>
            <person name="Hopkinson B."/>
            <person name="Roe K."/>
            <person name="Barbeau K."/>
            <person name="Gaasterland T."/>
            <person name="Ferriera S."/>
            <person name="Johnson J."/>
            <person name="Kravitz S."/>
            <person name="Beeson K."/>
            <person name="Sutton G."/>
            <person name="Rogers Y.-H."/>
            <person name="Friedman R."/>
            <person name="Frazier M."/>
            <person name="Venter J.C."/>
        </authorList>
    </citation>
    <scope>NUCLEOTIDE SEQUENCE [LARGE SCALE GENOMIC DNA]</scope>
    <source>
        <strain evidence="1 2">ATCC 23134</strain>
    </source>
</reference>
<evidence type="ECO:0000313" key="1">
    <source>
        <dbReference type="EMBL" id="EAY29100.1"/>
    </source>
</evidence>
<evidence type="ECO:0000313" key="2">
    <source>
        <dbReference type="Proteomes" id="UP000004095"/>
    </source>
</evidence>
<protein>
    <submittedName>
        <fullName evidence="1">Uncharacterized protein</fullName>
    </submittedName>
</protein>
<proteinExistence type="predicted"/>
<dbReference type="EMBL" id="AAWS01000012">
    <property type="protein sequence ID" value="EAY29100.1"/>
    <property type="molecule type" value="Genomic_DNA"/>
</dbReference>
<comment type="caution">
    <text evidence="1">The sequence shown here is derived from an EMBL/GenBank/DDBJ whole genome shotgun (WGS) entry which is preliminary data.</text>
</comment>
<dbReference type="AlphaFoldDB" id="A1ZK74"/>